<reference evidence="2" key="1">
    <citation type="submission" date="2022-06" db="EMBL/GenBank/DDBJ databases">
        <title>Complete genome sequences of two strains of the flax pathogen Septoria linicola.</title>
        <authorList>
            <person name="Lapalu N."/>
            <person name="Simon A."/>
            <person name="Demenou B."/>
            <person name="Paumier D."/>
            <person name="Guillot M.-P."/>
            <person name="Gout L."/>
            <person name="Valade R."/>
        </authorList>
    </citation>
    <scope>NUCLEOTIDE SEQUENCE</scope>
    <source>
        <strain evidence="2">SE15195</strain>
    </source>
</reference>
<feature type="region of interest" description="Disordered" evidence="1">
    <location>
        <begin position="1"/>
        <end position="61"/>
    </location>
</feature>
<sequence>MADKATKTATDATSNPAGAAGALTGGDSALGGVAGGRRPAGPANRPDEEGVTPTEKEDKPSSLQIRIKLDLDVEIHLTARVKGDITIGLL</sequence>
<dbReference type="PANTHER" id="PTHR35587">
    <property type="entry name" value="EXPRESSED PROTEIN"/>
    <property type="match status" value="1"/>
</dbReference>
<dbReference type="EMBL" id="CP099422">
    <property type="protein sequence ID" value="USW53613.1"/>
    <property type="molecule type" value="Genomic_DNA"/>
</dbReference>
<proteinExistence type="predicted"/>
<dbReference type="OrthoDB" id="2279190at2759"/>
<dbReference type="AlphaFoldDB" id="A0A9Q9ELN3"/>
<keyword evidence="3" id="KW-1185">Reference proteome</keyword>
<evidence type="ECO:0000313" key="2">
    <source>
        <dbReference type="EMBL" id="USW53613.1"/>
    </source>
</evidence>
<gene>
    <name evidence="2" type="ORF">Slin15195_G069320</name>
</gene>
<name>A0A9Q9ELN3_9PEZI</name>
<evidence type="ECO:0000256" key="1">
    <source>
        <dbReference type="SAM" id="MobiDB-lite"/>
    </source>
</evidence>
<accession>A0A9Q9ELN3</accession>
<dbReference type="PANTHER" id="PTHR35587:SF3">
    <property type="entry name" value="EXPRESSED PROTEIN"/>
    <property type="match status" value="1"/>
</dbReference>
<organism evidence="2 3">
    <name type="scientific">Septoria linicola</name>
    <dbReference type="NCBI Taxonomy" id="215465"/>
    <lineage>
        <taxon>Eukaryota</taxon>
        <taxon>Fungi</taxon>
        <taxon>Dikarya</taxon>
        <taxon>Ascomycota</taxon>
        <taxon>Pezizomycotina</taxon>
        <taxon>Dothideomycetes</taxon>
        <taxon>Dothideomycetidae</taxon>
        <taxon>Mycosphaerellales</taxon>
        <taxon>Mycosphaerellaceae</taxon>
        <taxon>Septoria</taxon>
    </lineage>
</organism>
<dbReference type="Proteomes" id="UP001056384">
    <property type="component" value="Chromosome 5"/>
</dbReference>
<evidence type="ECO:0000313" key="3">
    <source>
        <dbReference type="Proteomes" id="UP001056384"/>
    </source>
</evidence>
<protein>
    <submittedName>
        <fullName evidence="2">Uncharacterized protein</fullName>
    </submittedName>
</protein>